<protein>
    <recommendedName>
        <fullName evidence="11">ATP-binding protein Uup</fullName>
        <ecNumber evidence="11">3.6.1.-</ecNumber>
    </recommendedName>
</protein>
<comment type="function">
    <text evidence="11">Probably plays a role in ribosome assembly or function. May be involved in resolution of branched DNA intermediates that result from template switching in postreplication gaps. Binds DNA and has ATPase activity.</text>
</comment>
<dbReference type="GO" id="GO:0005524">
    <property type="term" value="F:ATP binding"/>
    <property type="evidence" value="ECO:0007669"/>
    <property type="project" value="UniProtKB-UniRule"/>
</dbReference>
<evidence type="ECO:0000256" key="4">
    <source>
        <dbReference type="ARBA" id="ARBA00022763"/>
    </source>
</evidence>
<keyword evidence="4 11" id="KW-0227">DNA damage</keyword>
<dbReference type="HAMAP" id="MF_00848">
    <property type="entry name" value="Uup"/>
    <property type="match status" value="1"/>
</dbReference>
<comment type="catalytic activity">
    <reaction evidence="9 11">
        <text>ATP + H2O = ADP + phosphate + H(+)</text>
        <dbReference type="Rhea" id="RHEA:13065"/>
        <dbReference type="ChEBI" id="CHEBI:15377"/>
        <dbReference type="ChEBI" id="CHEBI:15378"/>
        <dbReference type="ChEBI" id="CHEBI:30616"/>
        <dbReference type="ChEBI" id="CHEBI:43474"/>
        <dbReference type="ChEBI" id="CHEBI:456216"/>
    </reaction>
</comment>
<keyword evidence="14" id="KW-0648">Protein biosynthesis</keyword>
<dbReference type="InterPro" id="IPR051309">
    <property type="entry name" value="ABCF_ATPase"/>
</dbReference>
<dbReference type="STRING" id="1122125.GCA_000423185_05005"/>
<comment type="subcellular location">
    <subcellularLocation>
        <location evidence="11">Cytoplasm</location>
    </subcellularLocation>
    <text evidence="11">Associates with ribosomes.</text>
</comment>
<keyword evidence="5 11" id="KW-0378">Hydrolase</keyword>
<evidence type="ECO:0000256" key="2">
    <source>
        <dbReference type="ARBA" id="ARBA00022737"/>
    </source>
</evidence>
<feature type="region of interest" description="Disordered" evidence="12">
    <location>
        <begin position="499"/>
        <end position="525"/>
    </location>
</feature>
<comment type="similarity">
    <text evidence="10 11">Belongs to the ABC transporter superfamily. ABCF family. Uup subfamily.</text>
</comment>
<feature type="domain" description="ABC transporter" evidence="13">
    <location>
        <begin position="5"/>
        <end position="217"/>
    </location>
</feature>
<keyword evidence="6 11" id="KW-0067">ATP-binding</keyword>
<dbReference type="Proteomes" id="UP000196655">
    <property type="component" value="Unassembled WGS sequence"/>
</dbReference>
<dbReference type="RefSeq" id="WP_088155806.1">
    <property type="nucleotide sequence ID" value="NZ_NHON01000089.1"/>
</dbReference>
<feature type="binding site" evidence="11">
    <location>
        <begin position="316"/>
        <end position="323"/>
    </location>
    <ligand>
        <name>ATP</name>
        <dbReference type="ChEBI" id="CHEBI:30616"/>
        <label>2</label>
    </ligand>
</feature>
<dbReference type="GO" id="GO:0003677">
    <property type="term" value="F:DNA binding"/>
    <property type="evidence" value="ECO:0007669"/>
    <property type="project" value="UniProtKB-UniRule"/>
</dbReference>
<feature type="domain" description="ABC transporter" evidence="13">
    <location>
        <begin position="284"/>
        <end position="503"/>
    </location>
</feature>
<keyword evidence="2 11" id="KW-0677">Repeat</keyword>
<sequence>MTLLLGLRNAAVTFGGTPLWTGVDLALSAGDKACLVGRNGSGKSTILKALAGAIDLDGGERFVQPGVRIAYLAQEPDLSAHATVADYVASALPADRTHDHWRVEQVLAAVKLEGDRPTGTLSGGEGRRAAIAAAVVGEPDVLLLDEPTNHLDLPTIEWLEGELKAWRGALLLISHDRAFLNALVQRAWWIDRGVLRQMDKPFAQFEEWTETILAQEEAERARLDKKIATETTWSRQGISARRKRNQGRLRALYAMRAERRSQIARQGVAALGIAEAGRGAVRAIEAESVSKAFGDTVIVRDFSTRVLRGDRIGVIGPNGAGKSTLVKVLTGAEPPDSGTVRLGPGVEPAYYDQTRIALDPEATLRDVLLPHGGDHVQVGDQKRHIASYLSDFLFDSSRMFSPVKSLSGGERGRLLLAKLFARPSNLLILDEPTNDLDLETLDLLEEVLADFQGTLILVSHDRDFLDRLVTSVIAVEGQGRVTEYVGGYSDYLRQRPAPAAAPASAAKPAPAARPPASKPRTKLSFKDQRELDLLPGKIEALTAEMAQLGGALHDPGLYARDPDGFARKTARLAAAGAEKEAAEERWLELASLAEELGA</sequence>
<keyword evidence="7 11" id="KW-0238">DNA-binding</keyword>
<dbReference type="GO" id="GO:0016887">
    <property type="term" value="F:ATP hydrolysis activity"/>
    <property type="evidence" value="ECO:0007669"/>
    <property type="project" value="UniProtKB-UniRule"/>
</dbReference>
<dbReference type="InterPro" id="IPR027417">
    <property type="entry name" value="P-loop_NTPase"/>
</dbReference>
<dbReference type="InterPro" id="IPR037118">
    <property type="entry name" value="Val-tRNA_synth_C_sf"/>
</dbReference>
<organism evidence="14 15">
    <name type="scientific">Inquilinus limosus</name>
    <dbReference type="NCBI Taxonomy" id="171674"/>
    <lineage>
        <taxon>Bacteria</taxon>
        <taxon>Pseudomonadati</taxon>
        <taxon>Pseudomonadota</taxon>
        <taxon>Alphaproteobacteria</taxon>
        <taxon>Rhodospirillales</taxon>
        <taxon>Rhodospirillaceae</taxon>
        <taxon>Inquilinus</taxon>
    </lineage>
</organism>
<dbReference type="SMART" id="SM00382">
    <property type="entry name" value="AAA"/>
    <property type="match status" value="2"/>
</dbReference>
<evidence type="ECO:0000313" key="14">
    <source>
        <dbReference type="EMBL" id="OWJ62798.1"/>
    </source>
</evidence>
<name>A0A211ZBX3_9PROT</name>
<feature type="compositionally biased region" description="Low complexity" evidence="12">
    <location>
        <begin position="499"/>
        <end position="510"/>
    </location>
</feature>
<keyword evidence="15" id="KW-1185">Reference proteome</keyword>
<reference evidence="15" key="1">
    <citation type="submission" date="2017-05" db="EMBL/GenBank/DDBJ databases">
        <authorList>
            <person name="Macchi M."/>
            <person name="Festa S."/>
            <person name="Coppotelli B.M."/>
            <person name="Morelli I.S."/>
        </authorList>
    </citation>
    <scope>NUCLEOTIDE SEQUENCE [LARGE SCALE GENOMIC DNA]</scope>
    <source>
        <strain evidence="15">I</strain>
    </source>
</reference>
<dbReference type="InterPro" id="IPR043686">
    <property type="entry name" value="Uup"/>
</dbReference>
<dbReference type="SUPFAM" id="SSF52540">
    <property type="entry name" value="P-loop containing nucleoside triphosphate hydrolases"/>
    <property type="match status" value="2"/>
</dbReference>
<evidence type="ECO:0000256" key="10">
    <source>
        <dbReference type="ARBA" id="ARBA00061478"/>
    </source>
</evidence>
<dbReference type="Pfam" id="PF00005">
    <property type="entry name" value="ABC_tran"/>
    <property type="match status" value="2"/>
</dbReference>
<dbReference type="InterPro" id="IPR003439">
    <property type="entry name" value="ABC_transporter-like_ATP-bd"/>
</dbReference>
<dbReference type="PROSITE" id="PS50893">
    <property type="entry name" value="ABC_TRANSPORTER_2"/>
    <property type="match status" value="2"/>
</dbReference>
<feature type="binding site" evidence="11">
    <location>
        <begin position="37"/>
        <end position="44"/>
    </location>
    <ligand>
        <name>ATP</name>
        <dbReference type="ChEBI" id="CHEBI:30616"/>
        <label>1</label>
    </ligand>
</feature>
<dbReference type="Gene3D" id="3.40.50.300">
    <property type="entry name" value="P-loop containing nucleotide triphosphate hydrolases"/>
    <property type="match status" value="2"/>
</dbReference>
<proteinExistence type="inferred from homology"/>
<evidence type="ECO:0000256" key="9">
    <source>
        <dbReference type="ARBA" id="ARBA00049360"/>
    </source>
</evidence>
<dbReference type="GO" id="GO:0006281">
    <property type="term" value="P:DNA repair"/>
    <property type="evidence" value="ECO:0007669"/>
    <property type="project" value="UniProtKB-KW"/>
</dbReference>
<keyword evidence="1 11" id="KW-0963">Cytoplasm</keyword>
<keyword evidence="8 11" id="KW-0234">DNA repair</keyword>
<dbReference type="AlphaFoldDB" id="A0A211ZBX3"/>
<evidence type="ECO:0000256" key="6">
    <source>
        <dbReference type="ARBA" id="ARBA00022840"/>
    </source>
</evidence>
<evidence type="ECO:0000256" key="11">
    <source>
        <dbReference type="HAMAP-Rule" id="MF_00848"/>
    </source>
</evidence>
<dbReference type="EMBL" id="NHON01000089">
    <property type="protein sequence ID" value="OWJ62798.1"/>
    <property type="molecule type" value="Genomic_DNA"/>
</dbReference>
<evidence type="ECO:0000256" key="1">
    <source>
        <dbReference type="ARBA" id="ARBA00022490"/>
    </source>
</evidence>
<dbReference type="GO" id="GO:0005737">
    <property type="term" value="C:cytoplasm"/>
    <property type="evidence" value="ECO:0007669"/>
    <property type="project" value="UniProtKB-SubCell"/>
</dbReference>
<evidence type="ECO:0000256" key="3">
    <source>
        <dbReference type="ARBA" id="ARBA00022741"/>
    </source>
</evidence>
<evidence type="ECO:0000256" key="12">
    <source>
        <dbReference type="SAM" id="MobiDB-lite"/>
    </source>
</evidence>
<evidence type="ECO:0000256" key="8">
    <source>
        <dbReference type="ARBA" id="ARBA00023204"/>
    </source>
</evidence>
<dbReference type="CDD" id="cd03221">
    <property type="entry name" value="ABCF_EF-3"/>
    <property type="match status" value="2"/>
</dbReference>
<gene>
    <name evidence="11" type="primary">uup</name>
    <name evidence="14" type="ORF">BWR60_29615</name>
</gene>
<keyword evidence="14" id="KW-0251">Elongation factor</keyword>
<dbReference type="EC" id="3.6.1.-" evidence="11"/>
<dbReference type="PANTHER" id="PTHR42855">
    <property type="entry name" value="ABC TRANSPORTER ATP-BINDING SUBUNIT"/>
    <property type="match status" value="1"/>
</dbReference>
<dbReference type="GO" id="GO:0043022">
    <property type="term" value="F:ribosome binding"/>
    <property type="evidence" value="ECO:0007669"/>
    <property type="project" value="UniProtKB-UniRule"/>
</dbReference>
<dbReference type="InterPro" id="IPR032524">
    <property type="entry name" value="ABC_tran_C"/>
</dbReference>
<dbReference type="FunFam" id="3.40.50.300:FF:000309">
    <property type="entry name" value="ABC transporter ATP-binding protein"/>
    <property type="match status" value="1"/>
</dbReference>
<keyword evidence="3 11" id="KW-0547">Nucleotide-binding</keyword>
<evidence type="ECO:0000256" key="5">
    <source>
        <dbReference type="ARBA" id="ARBA00022801"/>
    </source>
</evidence>
<dbReference type="GO" id="GO:0003746">
    <property type="term" value="F:translation elongation factor activity"/>
    <property type="evidence" value="ECO:0007669"/>
    <property type="project" value="UniProtKB-KW"/>
</dbReference>
<dbReference type="Pfam" id="PF16326">
    <property type="entry name" value="ABC_tran_CTD"/>
    <property type="match status" value="1"/>
</dbReference>
<dbReference type="OrthoDB" id="9762369at2"/>
<dbReference type="Gene3D" id="1.10.287.380">
    <property type="entry name" value="Valyl-tRNA synthetase, C-terminal domain"/>
    <property type="match status" value="1"/>
</dbReference>
<evidence type="ECO:0000313" key="15">
    <source>
        <dbReference type="Proteomes" id="UP000196655"/>
    </source>
</evidence>
<evidence type="ECO:0000259" key="13">
    <source>
        <dbReference type="PROSITE" id="PS50893"/>
    </source>
</evidence>
<evidence type="ECO:0000256" key="7">
    <source>
        <dbReference type="ARBA" id="ARBA00023125"/>
    </source>
</evidence>
<comment type="caution">
    <text evidence="14">The sequence shown here is derived from an EMBL/GenBank/DDBJ whole genome shotgun (WGS) entry which is preliminary data.</text>
</comment>
<accession>A0A211ZBX3</accession>
<dbReference type="InterPro" id="IPR003593">
    <property type="entry name" value="AAA+_ATPase"/>
</dbReference>
<dbReference type="PANTHER" id="PTHR42855:SF1">
    <property type="entry name" value="ABC TRANSPORTER DOMAIN-CONTAINING PROTEIN"/>
    <property type="match status" value="1"/>
</dbReference>